<proteinExistence type="predicted"/>
<dbReference type="AlphaFoldDB" id="A0A6G1GNN1"/>
<evidence type="ECO:0000313" key="3">
    <source>
        <dbReference type="Proteomes" id="UP000800041"/>
    </source>
</evidence>
<organism evidence="2 3">
    <name type="scientific">Aulographum hederae CBS 113979</name>
    <dbReference type="NCBI Taxonomy" id="1176131"/>
    <lineage>
        <taxon>Eukaryota</taxon>
        <taxon>Fungi</taxon>
        <taxon>Dikarya</taxon>
        <taxon>Ascomycota</taxon>
        <taxon>Pezizomycotina</taxon>
        <taxon>Dothideomycetes</taxon>
        <taxon>Pleosporomycetidae</taxon>
        <taxon>Aulographales</taxon>
        <taxon>Aulographaceae</taxon>
    </lineage>
</organism>
<sequence>MPFQDLKQTLSEALKHVKESTSLLLKSKRAVLRRPRNSSLSGDSIESESEGLRELVIRQNSSQLPVALTRLDEETLLCETCNGLRNRNLERAFNFGFVRDIIHGSRGNCSFCRMLLTGLDLDRLTVLQPDSPHYQVEIRRQGTNLHVTTIKVFHLGTSDGDESDLSIHRSSSIRERKVSSRTFPLKEESDRSTDYLWNMDQPEAFRTANGWLSECVINHDCGSGGEEAFMPSRVIFVSGSDRNHLRLVIPAEDSTHRGKYVALSYCWGTAVPFITTPTTLSDRIEGFSMDDLPRTLRDAVRVTRELGCDYLWVDAICILQGTDEAAKADWLKESAAMKSVYRNSLVTIIAAGSGDCDGGLFYPRHCQLQLRDQSMVDGSFRTMRVMRVLPPLESDHTRQHKDEPINSRAWALQERLLSRRNLLFCLNEIAWQCEHGSKREKTTYDFRDRWHRIFTYRIPPDPESKNFRMISQNYCSRNMTNPGDKLPALSGLAQQFHSVTGERYYAGLWESTLLFDLLWVRDDGFRTFFAAATVGVPTVYRAPSWSWASRDNNIVHTPTNGAKLTSAVAKVVDCDTTPATADKFGAVSDGYVIVEAPFRRAGRIAFDGGVPVIFPEDVNSKKLGNLWLDEGDKLDEDSDVLQREVFCLLFLAYIPHHFGLVLTPSADKTGCYTRLGVFVASDDEQKPWFEGGDVQAVTIV</sequence>
<gene>
    <name evidence="2" type="ORF">K402DRAFT_194145</name>
</gene>
<evidence type="ECO:0000259" key="1">
    <source>
        <dbReference type="Pfam" id="PF06985"/>
    </source>
</evidence>
<dbReference type="Proteomes" id="UP000800041">
    <property type="component" value="Unassembled WGS sequence"/>
</dbReference>
<dbReference type="OrthoDB" id="3486565at2759"/>
<keyword evidence="3" id="KW-1185">Reference proteome</keyword>
<dbReference type="Pfam" id="PF06985">
    <property type="entry name" value="HET"/>
    <property type="match status" value="1"/>
</dbReference>
<dbReference type="PANTHER" id="PTHR33112">
    <property type="entry name" value="DOMAIN PROTEIN, PUTATIVE-RELATED"/>
    <property type="match status" value="1"/>
</dbReference>
<protein>
    <submittedName>
        <fullName evidence="2">HET-domain-containing protein</fullName>
    </submittedName>
</protein>
<dbReference type="EMBL" id="ML977183">
    <property type="protein sequence ID" value="KAF1982576.1"/>
    <property type="molecule type" value="Genomic_DNA"/>
</dbReference>
<evidence type="ECO:0000313" key="2">
    <source>
        <dbReference type="EMBL" id="KAF1982576.1"/>
    </source>
</evidence>
<dbReference type="PANTHER" id="PTHR33112:SF16">
    <property type="entry name" value="HETEROKARYON INCOMPATIBILITY DOMAIN-CONTAINING PROTEIN"/>
    <property type="match status" value="1"/>
</dbReference>
<feature type="domain" description="Heterokaryon incompatibility" evidence="1">
    <location>
        <begin position="260"/>
        <end position="414"/>
    </location>
</feature>
<dbReference type="InterPro" id="IPR010730">
    <property type="entry name" value="HET"/>
</dbReference>
<reference evidence="2" key="1">
    <citation type="journal article" date="2020" name="Stud. Mycol.">
        <title>101 Dothideomycetes genomes: a test case for predicting lifestyles and emergence of pathogens.</title>
        <authorList>
            <person name="Haridas S."/>
            <person name="Albert R."/>
            <person name="Binder M."/>
            <person name="Bloem J."/>
            <person name="Labutti K."/>
            <person name="Salamov A."/>
            <person name="Andreopoulos B."/>
            <person name="Baker S."/>
            <person name="Barry K."/>
            <person name="Bills G."/>
            <person name="Bluhm B."/>
            <person name="Cannon C."/>
            <person name="Castanera R."/>
            <person name="Culley D."/>
            <person name="Daum C."/>
            <person name="Ezra D."/>
            <person name="Gonzalez J."/>
            <person name="Henrissat B."/>
            <person name="Kuo A."/>
            <person name="Liang C."/>
            <person name="Lipzen A."/>
            <person name="Lutzoni F."/>
            <person name="Magnuson J."/>
            <person name="Mondo S."/>
            <person name="Nolan M."/>
            <person name="Ohm R."/>
            <person name="Pangilinan J."/>
            <person name="Park H.-J."/>
            <person name="Ramirez L."/>
            <person name="Alfaro M."/>
            <person name="Sun H."/>
            <person name="Tritt A."/>
            <person name="Yoshinaga Y."/>
            <person name="Zwiers L.-H."/>
            <person name="Turgeon B."/>
            <person name="Goodwin S."/>
            <person name="Spatafora J."/>
            <person name="Crous P."/>
            <person name="Grigoriev I."/>
        </authorList>
    </citation>
    <scope>NUCLEOTIDE SEQUENCE</scope>
    <source>
        <strain evidence="2">CBS 113979</strain>
    </source>
</reference>
<accession>A0A6G1GNN1</accession>
<name>A0A6G1GNN1_9PEZI</name>